<keyword evidence="1" id="KW-0812">Transmembrane</keyword>
<keyword evidence="2" id="KW-1185">Reference proteome</keyword>
<feature type="transmembrane region" description="Helical" evidence="1">
    <location>
        <begin position="55"/>
        <end position="78"/>
    </location>
</feature>
<keyword evidence="1" id="KW-0472">Membrane</keyword>
<sequence>MSLFWKKTTAVDCDFQFQFRKNAVCSHMQRKFLPFLGVQFVCFSGRSVNEIAGSLLSLLLELMPCFFFSVQGCALLIFDTMHYDVDSGNSYTVALKDAADFYSLDGNRAV</sequence>
<proteinExistence type="predicted"/>
<keyword evidence="1" id="KW-1133">Transmembrane helix</keyword>
<dbReference type="WBParaSite" id="ALUE_0001068901-mRNA-1">
    <property type="protein sequence ID" value="ALUE_0001068901-mRNA-1"/>
    <property type="gene ID" value="ALUE_0001068901"/>
</dbReference>
<evidence type="ECO:0000256" key="1">
    <source>
        <dbReference type="SAM" id="Phobius"/>
    </source>
</evidence>
<organism evidence="2 3">
    <name type="scientific">Ascaris lumbricoides</name>
    <name type="common">Giant roundworm</name>
    <dbReference type="NCBI Taxonomy" id="6252"/>
    <lineage>
        <taxon>Eukaryota</taxon>
        <taxon>Metazoa</taxon>
        <taxon>Ecdysozoa</taxon>
        <taxon>Nematoda</taxon>
        <taxon>Chromadorea</taxon>
        <taxon>Rhabditida</taxon>
        <taxon>Spirurina</taxon>
        <taxon>Ascaridomorpha</taxon>
        <taxon>Ascaridoidea</taxon>
        <taxon>Ascarididae</taxon>
        <taxon>Ascaris</taxon>
    </lineage>
</organism>
<name>A0A0M3I2G9_ASCLU</name>
<dbReference type="Proteomes" id="UP000036681">
    <property type="component" value="Unplaced"/>
</dbReference>
<dbReference type="AlphaFoldDB" id="A0A0M3I2G9"/>
<protein>
    <submittedName>
        <fullName evidence="3">TAXi_C domain-containing protein</fullName>
    </submittedName>
</protein>
<evidence type="ECO:0000313" key="3">
    <source>
        <dbReference type="WBParaSite" id="ALUE_0001068901-mRNA-1"/>
    </source>
</evidence>
<reference evidence="3" key="1">
    <citation type="submission" date="2017-02" db="UniProtKB">
        <authorList>
            <consortium name="WormBaseParasite"/>
        </authorList>
    </citation>
    <scope>IDENTIFICATION</scope>
</reference>
<evidence type="ECO:0000313" key="2">
    <source>
        <dbReference type="Proteomes" id="UP000036681"/>
    </source>
</evidence>
<accession>A0A0M3I2G9</accession>